<protein>
    <submittedName>
        <fullName evidence="1">Uncharacterized protein</fullName>
    </submittedName>
</protein>
<dbReference type="KEGG" id="vg:29125376"/>
<dbReference type="RefSeq" id="YP_009302596.1">
    <property type="nucleotide sequence ID" value="NC_031245.1"/>
</dbReference>
<keyword evidence="2" id="KW-1185">Reference proteome</keyword>
<gene>
    <name evidence="1" type="ORF">SP15_207</name>
</gene>
<sequence length="67" mass="8047">MTLIEMQKELIDEELSELDIQESNLMIYINESPKSTEESLERVRNRREVLFRQLSEIEKVENQRHGV</sequence>
<evidence type="ECO:0000313" key="1">
    <source>
        <dbReference type="EMBL" id="AMM45007.1"/>
    </source>
</evidence>
<organism evidence="1 2">
    <name type="scientific">Bacillus phage SP-15</name>
    <dbReference type="NCBI Taxonomy" id="1792032"/>
    <lineage>
        <taxon>Viruses</taxon>
        <taxon>Duplodnaviria</taxon>
        <taxon>Heunggongvirae</taxon>
        <taxon>Uroviricota</taxon>
        <taxon>Caudoviricetes</taxon>
        <taxon>Thornevirus</taxon>
        <taxon>Thornevirus SP15</taxon>
    </lineage>
</organism>
<dbReference type="GeneID" id="29125376"/>
<proteinExistence type="predicted"/>
<dbReference type="EMBL" id="KT624200">
    <property type="protein sequence ID" value="AMM45007.1"/>
    <property type="molecule type" value="Genomic_DNA"/>
</dbReference>
<reference evidence="1 2" key="1">
    <citation type="submission" date="2015-08" db="EMBL/GenBank/DDBJ databases">
        <authorList>
            <person name="Babu N.S."/>
            <person name="Beckwith C.J."/>
            <person name="Beseler K.G."/>
            <person name="Brison A."/>
            <person name="Carone J.V."/>
            <person name="Caskin T.P."/>
            <person name="Diamond M."/>
            <person name="Durham M.E."/>
            <person name="Foxe J.M."/>
            <person name="Go M."/>
            <person name="Henderson B.A."/>
            <person name="Jones I.B."/>
            <person name="McGettigan J.A."/>
            <person name="Micheletti S.J."/>
            <person name="Nasrallah M.E."/>
            <person name="Ortiz D."/>
            <person name="Piller C.R."/>
            <person name="Privatt S.R."/>
            <person name="Schneider S.L."/>
            <person name="Sharp S."/>
            <person name="Smith T.C."/>
            <person name="Stanton J.D."/>
            <person name="Ullery H.E."/>
            <person name="Wilson R.J."/>
            <person name="Serrano M.G."/>
            <person name="Buck G."/>
            <person name="Lee V."/>
            <person name="Wang Y."/>
            <person name="Carvalho R."/>
            <person name="Voegtly L."/>
            <person name="Shi R."/>
            <person name="Duckworth R."/>
            <person name="Johnson A."/>
            <person name="Loviza R."/>
            <person name="Walstead R."/>
            <person name="Shah Z."/>
            <person name="Kiflezghi M."/>
            <person name="Wade K."/>
            <person name="Ball S.L."/>
            <person name="Bradley K.W."/>
            <person name="Asai D.J."/>
            <person name="Bowman C.A."/>
            <person name="Russell D.A."/>
            <person name="Pope W.H."/>
            <person name="Jacobs-Sera D."/>
            <person name="Hendrix R.W."/>
            <person name="Hatfull G.F."/>
        </authorList>
    </citation>
    <scope>NUCLEOTIDE SEQUENCE [LARGE SCALE GENOMIC DNA]</scope>
</reference>
<accession>A0A127AWP4</accession>
<name>A0A127AWP4_9CAUD</name>
<dbReference type="Proteomes" id="UP000203261">
    <property type="component" value="Segment"/>
</dbReference>
<evidence type="ECO:0000313" key="2">
    <source>
        <dbReference type="Proteomes" id="UP000203261"/>
    </source>
</evidence>